<dbReference type="Pfam" id="PF00534">
    <property type="entry name" value="Glycos_transf_1"/>
    <property type="match status" value="1"/>
</dbReference>
<dbReference type="GO" id="GO:0016757">
    <property type="term" value="F:glycosyltransferase activity"/>
    <property type="evidence" value="ECO:0007669"/>
    <property type="project" value="InterPro"/>
</dbReference>
<keyword evidence="1 4" id="KW-0808">Transferase</keyword>
<feature type="domain" description="Glycosyl transferase family 1" evidence="2">
    <location>
        <begin position="167"/>
        <end position="317"/>
    </location>
</feature>
<feature type="domain" description="Glycosyltransferase subfamily 4-like N-terminal" evidence="3">
    <location>
        <begin position="41"/>
        <end position="157"/>
    </location>
</feature>
<dbReference type="STRING" id="234267.Acid_7409"/>
<dbReference type="InterPro" id="IPR001296">
    <property type="entry name" value="Glyco_trans_1"/>
</dbReference>
<dbReference type="PANTHER" id="PTHR46401:SF2">
    <property type="entry name" value="GLYCOSYLTRANSFERASE WBBK-RELATED"/>
    <property type="match status" value="1"/>
</dbReference>
<dbReference type="PANTHER" id="PTHR46401">
    <property type="entry name" value="GLYCOSYLTRANSFERASE WBBK-RELATED"/>
    <property type="match status" value="1"/>
</dbReference>
<dbReference type="InParanoid" id="Q01PV2"/>
<dbReference type="InterPro" id="IPR028098">
    <property type="entry name" value="Glyco_trans_4-like_N"/>
</dbReference>
<dbReference type="FunCoup" id="Q01PV2">
    <property type="interactions" value="69"/>
</dbReference>
<dbReference type="KEGG" id="sus:Acid_7409"/>
<dbReference type="GO" id="GO:0009103">
    <property type="term" value="P:lipopolysaccharide biosynthetic process"/>
    <property type="evidence" value="ECO:0007669"/>
    <property type="project" value="TreeGrafter"/>
</dbReference>
<dbReference type="OrthoDB" id="9797829at2"/>
<sequence>MLIALDATYSVGDALSGVGLYSHEILHGLAAGHPETRFDFCYRPHRYLRARRLSLPGNARRRMLLEPLLPRGADLFHGLNQRLPRLPYRRAIATFHDLFVMTGEYSTAEFRARFTEQARAAAARADAIIAVSAFTKSQVIDLLDVDAARIHVVHHGIRQLPAAEVAREPVILSVGAIQKRKNIARLVEAFEGVDGGWRLVLAGSNGYGAEEILARIDKSPARERILVMGYISPAELAKWYASASIFAFPSRDEGFGMPVLEAMAAGIPVVTSDRSALPEVAGDAALLVDPDSTEALRAALKELTVDVELRMELARRGVRRARMFTWERAVRETWDVYRKVLGVNEGP</sequence>
<dbReference type="CDD" id="cd03809">
    <property type="entry name" value="GT4_MtfB-like"/>
    <property type="match status" value="1"/>
</dbReference>
<dbReference type="SUPFAM" id="SSF53756">
    <property type="entry name" value="UDP-Glycosyltransferase/glycogen phosphorylase"/>
    <property type="match status" value="1"/>
</dbReference>
<protein>
    <submittedName>
        <fullName evidence="4">Glycosyl transferase, group 1</fullName>
    </submittedName>
</protein>
<dbReference type="eggNOG" id="COG0438">
    <property type="taxonomic scope" value="Bacteria"/>
</dbReference>
<dbReference type="EMBL" id="CP000473">
    <property type="protein sequence ID" value="ABJ88318.1"/>
    <property type="molecule type" value="Genomic_DNA"/>
</dbReference>
<reference evidence="4" key="1">
    <citation type="submission" date="2006-10" db="EMBL/GenBank/DDBJ databases">
        <title>Complete sequence of Solibacter usitatus Ellin6076.</title>
        <authorList>
            <consortium name="US DOE Joint Genome Institute"/>
            <person name="Copeland A."/>
            <person name="Lucas S."/>
            <person name="Lapidus A."/>
            <person name="Barry K."/>
            <person name="Detter J.C."/>
            <person name="Glavina del Rio T."/>
            <person name="Hammon N."/>
            <person name="Israni S."/>
            <person name="Dalin E."/>
            <person name="Tice H."/>
            <person name="Pitluck S."/>
            <person name="Thompson L.S."/>
            <person name="Brettin T."/>
            <person name="Bruce D."/>
            <person name="Han C."/>
            <person name="Tapia R."/>
            <person name="Gilna P."/>
            <person name="Schmutz J."/>
            <person name="Larimer F."/>
            <person name="Land M."/>
            <person name="Hauser L."/>
            <person name="Kyrpides N."/>
            <person name="Mikhailova N."/>
            <person name="Janssen P.H."/>
            <person name="Kuske C.R."/>
            <person name="Richardson P."/>
        </authorList>
    </citation>
    <scope>NUCLEOTIDE SEQUENCE</scope>
    <source>
        <strain evidence="4">Ellin6076</strain>
    </source>
</reference>
<evidence type="ECO:0000313" key="4">
    <source>
        <dbReference type="EMBL" id="ABJ88318.1"/>
    </source>
</evidence>
<evidence type="ECO:0000256" key="1">
    <source>
        <dbReference type="ARBA" id="ARBA00022679"/>
    </source>
</evidence>
<evidence type="ECO:0000259" key="2">
    <source>
        <dbReference type="Pfam" id="PF00534"/>
    </source>
</evidence>
<accession>Q01PV2</accession>
<proteinExistence type="predicted"/>
<dbReference type="AlphaFoldDB" id="Q01PV2"/>
<gene>
    <name evidence="4" type="ordered locus">Acid_7409</name>
</gene>
<dbReference type="Gene3D" id="3.40.50.2000">
    <property type="entry name" value="Glycogen Phosphorylase B"/>
    <property type="match status" value="2"/>
</dbReference>
<name>Q01PV2_SOLUE</name>
<dbReference type="CAZy" id="GT4">
    <property type="family name" value="Glycosyltransferase Family 4"/>
</dbReference>
<evidence type="ECO:0000259" key="3">
    <source>
        <dbReference type="Pfam" id="PF13439"/>
    </source>
</evidence>
<dbReference type="Pfam" id="PF13439">
    <property type="entry name" value="Glyco_transf_4"/>
    <property type="match status" value="1"/>
</dbReference>
<organism evidence="4">
    <name type="scientific">Solibacter usitatus (strain Ellin6076)</name>
    <dbReference type="NCBI Taxonomy" id="234267"/>
    <lineage>
        <taxon>Bacteria</taxon>
        <taxon>Pseudomonadati</taxon>
        <taxon>Acidobacteriota</taxon>
        <taxon>Terriglobia</taxon>
        <taxon>Bryobacterales</taxon>
        <taxon>Solibacteraceae</taxon>
        <taxon>Candidatus Solibacter</taxon>
    </lineage>
</organism>
<dbReference type="HOGENOM" id="CLU_009583_27_6_0"/>